<dbReference type="InterPro" id="IPR035919">
    <property type="entry name" value="EAL_sf"/>
</dbReference>
<dbReference type="PANTHER" id="PTHR33121">
    <property type="entry name" value="CYCLIC DI-GMP PHOSPHODIESTERASE PDEF"/>
    <property type="match status" value="1"/>
</dbReference>
<evidence type="ECO:0000313" key="3">
    <source>
        <dbReference type="EMBL" id="TWD93245.1"/>
    </source>
</evidence>
<comment type="caution">
    <text evidence="3">The sequence shown here is derived from an EMBL/GenBank/DDBJ whole genome shotgun (WGS) entry which is preliminary data.</text>
</comment>
<reference evidence="3 4" key="1">
    <citation type="submission" date="2019-06" db="EMBL/GenBank/DDBJ databases">
        <title>Sorghum-associated microbial communities from plants grown in Nebraska, USA.</title>
        <authorList>
            <person name="Schachtman D."/>
        </authorList>
    </citation>
    <scope>NUCLEOTIDE SEQUENCE [LARGE SCALE GENOMIC DNA]</scope>
    <source>
        <strain evidence="3 4">2482</strain>
    </source>
</reference>
<evidence type="ECO:0000313" key="4">
    <source>
        <dbReference type="Proteomes" id="UP000319671"/>
    </source>
</evidence>
<dbReference type="SMART" id="SM00052">
    <property type="entry name" value="EAL"/>
    <property type="match status" value="1"/>
</dbReference>
<dbReference type="PANTHER" id="PTHR33121:SF71">
    <property type="entry name" value="OXYGEN SENSOR PROTEIN DOSP"/>
    <property type="match status" value="1"/>
</dbReference>
<dbReference type="Proteomes" id="UP000319671">
    <property type="component" value="Unassembled WGS sequence"/>
</dbReference>
<evidence type="ECO:0000259" key="1">
    <source>
        <dbReference type="PROSITE" id="PS50883"/>
    </source>
</evidence>
<gene>
    <name evidence="3" type="ORF">FB550_11659</name>
</gene>
<dbReference type="InterPro" id="IPR043128">
    <property type="entry name" value="Rev_trsase/Diguanyl_cyclase"/>
</dbReference>
<dbReference type="SUPFAM" id="SSF55073">
    <property type="entry name" value="Nucleotide cyclase"/>
    <property type="match status" value="1"/>
</dbReference>
<dbReference type="Pfam" id="PF00563">
    <property type="entry name" value="EAL"/>
    <property type="match status" value="1"/>
</dbReference>
<keyword evidence="4" id="KW-1185">Reference proteome</keyword>
<feature type="domain" description="EAL" evidence="1">
    <location>
        <begin position="45"/>
        <end position="279"/>
    </location>
</feature>
<dbReference type="EMBL" id="VIVN01000016">
    <property type="protein sequence ID" value="TWD93245.1"/>
    <property type="molecule type" value="Genomic_DNA"/>
</dbReference>
<dbReference type="InterPro" id="IPR050706">
    <property type="entry name" value="Cyclic-di-GMP_PDE-like"/>
</dbReference>
<protein>
    <submittedName>
        <fullName evidence="3">EAL domain-containing protein (Putative c-di-GMP-specific phosphodiesterase class I)</fullName>
    </submittedName>
</protein>
<organism evidence="3 4">
    <name type="scientific">Neobacillus bataviensis</name>
    <dbReference type="NCBI Taxonomy" id="220685"/>
    <lineage>
        <taxon>Bacteria</taxon>
        <taxon>Bacillati</taxon>
        <taxon>Bacillota</taxon>
        <taxon>Bacilli</taxon>
        <taxon>Bacillales</taxon>
        <taxon>Bacillaceae</taxon>
        <taxon>Neobacillus</taxon>
    </lineage>
</organism>
<name>A0A561CPT2_9BACI</name>
<dbReference type="Gene3D" id="3.20.20.450">
    <property type="entry name" value="EAL domain"/>
    <property type="match status" value="1"/>
</dbReference>
<sequence>MYPTDGDHPDVLIKNADIAMYSSKESGRNAYSFFTQEMNDDYQKKMVLEKALRKALHSNELKIVYQPKMDIETNSIIGMEALLRWESSELVMISPAEFIPLAEETGIILPLGEWVLKSACLQNKIWQDMGYTPIPVSVNISMRQFYDGNFVESIINILKETKLDAQYLDLEITESISMANIDSVISTLNELRVMGISISIDDFGTGYSSLSYLKKFPINNLKIDRSFVRDITSNSENRSIVKTIISMANNLNLDVIAEGIETEEELKFLKANGCIIVQG</sequence>
<proteinExistence type="predicted"/>
<dbReference type="InterPro" id="IPR000160">
    <property type="entry name" value="GGDEF_dom"/>
</dbReference>
<dbReference type="PROSITE" id="PS50887">
    <property type="entry name" value="GGDEF"/>
    <property type="match status" value="1"/>
</dbReference>
<dbReference type="InterPro" id="IPR001633">
    <property type="entry name" value="EAL_dom"/>
</dbReference>
<evidence type="ECO:0000259" key="2">
    <source>
        <dbReference type="PROSITE" id="PS50887"/>
    </source>
</evidence>
<accession>A0A561CPT2</accession>
<dbReference type="Gene3D" id="3.30.70.270">
    <property type="match status" value="1"/>
</dbReference>
<dbReference type="GO" id="GO:0071111">
    <property type="term" value="F:cyclic-guanylate-specific phosphodiesterase activity"/>
    <property type="evidence" value="ECO:0007669"/>
    <property type="project" value="InterPro"/>
</dbReference>
<dbReference type="PROSITE" id="PS50883">
    <property type="entry name" value="EAL"/>
    <property type="match status" value="1"/>
</dbReference>
<dbReference type="RefSeq" id="WP_144567700.1">
    <property type="nucleotide sequence ID" value="NZ_VIVN01000016.1"/>
</dbReference>
<dbReference type="InterPro" id="IPR029787">
    <property type="entry name" value="Nucleotide_cyclase"/>
</dbReference>
<dbReference type="SUPFAM" id="SSF141868">
    <property type="entry name" value="EAL domain-like"/>
    <property type="match status" value="1"/>
</dbReference>
<dbReference type="AlphaFoldDB" id="A0A561CPT2"/>
<feature type="domain" description="GGDEF" evidence="2">
    <location>
        <begin position="1"/>
        <end position="36"/>
    </location>
</feature>
<dbReference type="CDD" id="cd01948">
    <property type="entry name" value="EAL"/>
    <property type="match status" value="1"/>
</dbReference>